<feature type="DNA-binding region" description="OmpR/PhoB-type" evidence="7">
    <location>
        <begin position="128"/>
        <end position="222"/>
    </location>
</feature>
<proteinExistence type="predicted"/>
<feature type="modified residue" description="4-aspartylphosphate" evidence="6">
    <location>
        <position position="54"/>
    </location>
</feature>
<organism evidence="10 11">
    <name type="scientific">Sulfurospirillum diekertiae</name>
    <dbReference type="NCBI Taxonomy" id="1854492"/>
    <lineage>
        <taxon>Bacteria</taxon>
        <taxon>Pseudomonadati</taxon>
        <taxon>Campylobacterota</taxon>
        <taxon>Epsilonproteobacteria</taxon>
        <taxon>Campylobacterales</taxon>
        <taxon>Sulfurospirillaceae</taxon>
        <taxon>Sulfurospirillum</taxon>
    </lineage>
</organism>
<protein>
    <submittedName>
        <fullName evidence="10">Two component transcriptional regulator, winged helix family</fullName>
    </submittedName>
</protein>
<evidence type="ECO:0000256" key="6">
    <source>
        <dbReference type="PROSITE-ProRule" id="PRU00169"/>
    </source>
</evidence>
<keyword evidence="5" id="KW-0804">Transcription</keyword>
<evidence type="ECO:0000259" key="8">
    <source>
        <dbReference type="PROSITE" id="PS50110"/>
    </source>
</evidence>
<evidence type="ECO:0000256" key="2">
    <source>
        <dbReference type="ARBA" id="ARBA00023012"/>
    </source>
</evidence>
<dbReference type="SMART" id="SM00448">
    <property type="entry name" value="REC"/>
    <property type="match status" value="1"/>
</dbReference>
<dbReference type="EMBL" id="CP023275">
    <property type="protein sequence ID" value="ATB70843.1"/>
    <property type="molecule type" value="Genomic_DNA"/>
</dbReference>
<dbReference type="CDD" id="cd00383">
    <property type="entry name" value="trans_reg_C"/>
    <property type="match status" value="1"/>
</dbReference>
<dbReference type="PROSITE" id="PS51755">
    <property type="entry name" value="OMPR_PHOB"/>
    <property type="match status" value="1"/>
</dbReference>
<dbReference type="Pfam" id="PF00072">
    <property type="entry name" value="Response_reg"/>
    <property type="match status" value="1"/>
</dbReference>
<dbReference type="SUPFAM" id="SSF52172">
    <property type="entry name" value="CheY-like"/>
    <property type="match status" value="1"/>
</dbReference>
<sequence>MSFMKILLLEDDPILSEIIEEFLVEHDLHVKLFYDGKTALDAIFEHKFDLLLLDINVPNLNGFELLKEIKNAHISTPVIFITSLDQISDVKKGFALGAEDYLKKPFDLEELLVRIERTKKLHNIDTNERITLTNDLFFDPSHYEIITSKTSYKLRKKEAQLLEYFFKHKNRVLSFEEIIEEVWRFEEVPTYATVRTYIKNLRSYGLEALIENTKGVGYVFKPL</sequence>
<dbReference type="KEGG" id="sulj:SJPD1_2754"/>
<dbReference type="AlphaFoldDB" id="A0A290HH55"/>
<dbReference type="GO" id="GO:0006355">
    <property type="term" value="P:regulation of DNA-templated transcription"/>
    <property type="evidence" value="ECO:0007669"/>
    <property type="project" value="InterPro"/>
</dbReference>
<evidence type="ECO:0000256" key="4">
    <source>
        <dbReference type="ARBA" id="ARBA00023125"/>
    </source>
</evidence>
<reference evidence="11" key="1">
    <citation type="submission" date="2017-09" db="EMBL/GenBank/DDBJ databases">
        <title>The complete genome of Sulfurospirillum sp. JPD-1.</title>
        <authorList>
            <person name="Goris T."/>
        </authorList>
    </citation>
    <scope>NUCLEOTIDE SEQUENCE [LARGE SCALE GENOMIC DNA]</scope>
    <source>
        <strain evidence="11">JPD-1</strain>
    </source>
</reference>
<evidence type="ECO:0000256" key="7">
    <source>
        <dbReference type="PROSITE-ProRule" id="PRU01091"/>
    </source>
</evidence>
<dbReference type="GO" id="GO:0000156">
    <property type="term" value="F:phosphorelay response regulator activity"/>
    <property type="evidence" value="ECO:0007669"/>
    <property type="project" value="TreeGrafter"/>
</dbReference>
<evidence type="ECO:0000256" key="5">
    <source>
        <dbReference type="ARBA" id="ARBA00023163"/>
    </source>
</evidence>
<accession>A0A290HH55</accession>
<dbReference type="Proteomes" id="UP000217349">
    <property type="component" value="Chromosome"/>
</dbReference>
<dbReference type="InterPro" id="IPR036388">
    <property type="entry name" value="WH-like_DNA-bd_sf"/>
</dbReference>
<evidence type="ECO:0000313" key="11">
    <source>
        <dbReference type="Proteomes" id="UP000217349"/>
    </source>
</evidence>
<evidence type="ECO:0000313" key="10">
    <source>
        <dbReference type="EMBL" id="ATB70843.1"/>
    </source>
</evidence>
<dbReference type="GO" id="GO:0032993">
    <property type="term" value="C:protein-DNA complex"/>
    <property type="evidence" value="ECO:0007669"/>
    <property type="project" value="TreeGrafter"/>
</dbReference>
<dbReference type="SMART" id="SM00862">
    <property type="entry name" value="Trans_reg_C"/>
    <property type="match status" value="1"/>
</dbReference>
<keyword evidence="2" id="KW-0902">Two-component regulatory system</keyword>
<dbReference type="GO" id="GO:0005829">
    <property type="term" value="C:cytosol"/>
    <property type="evidence" value="ECO:0007669"/>
    <property type="project" value="TreeGrafter"/>
</dbReference>
<dbReference type="InterPro" id="IPR039420">
    <property type="entry name" value="WalR-like"/>
</dbReference>
<dbReference type="InterPro" id="IPR001789">
    <property type="entry name" value="Sig_transdc_resp-reg_receiver"/>
</dbReference>
<keyword evidence="4 7" id="KW-0238">DNA-binding</keyword>
<evidence type="ECO:0000259" key="9">
    <source>
        <dbReference type="PROSITE" id="PS51755"/>
    </source>
</evidence>
<feature type="domain" description="Response regulatory" evidence="8">
    <location>
        <begin position="5"/>
        <end position="119"/>
    </location>
</feature>
<feature type="domain" description="OmpR/PhoB-type" evidence="9">
    <location>
        <begin position="128"/>
        <end position="222"/>
    </location>
</feature>
<evidence type="ECO:0000256" key="1">
    <source>
        <dbReference type="ARBA" id="ARBA00022553"/>
    </source>
</evidence>
<dbReference type="Gene3D" id="3.40.50.2300">
    <property type="match status" value="1"/>
</dbReference>
<keyword evidence="1 6" id="KW-0597">Phosphoprotein</keyword>
<dbReference type="PANTHER" id="PTHR48111">
    <property type="entry name" value="REGULATOR OF RPOS"/>
    <property type="match status" value="1"/>
</dbReference>
<keyword evidence="3" id="KW-0805">Transcription regulation</keyword>
<dbReference type="Gene3D" id="1.10.10.10">
    <property type="entry name" value="Winged helix-like DNA-binding domain superfamily/Winged helix DNA-binding domain"/>
    <property type="match status" value="1"/>
</dbReference>
<dbReference type="InterPro" id="IPR011006">
    <property type="entry name" value="CheY-like_superfamily"/>
</dbReference>
<dbReference type="InterPro" id="IPR001867">
    <property type="entry name" value="OmpR/PhoB-type_DNA-bd"/>
</dbReference>
<dbReference type="OrthoDB" id="8912111at2"/>
<name>A0A290HH55_9BACT</name>
<dbReference type="PANTHER" id="PTHR48111:SF21">
    <property type="entry name" value="DNA-BINDING DUAL MASTER TRANSCRIPTIONAL REGULATOR RPAA"/>
    <property type="match status" value="1"/>
</dbReference>
<gene>
    <name evidence="10" type="ORF">SJPD1_2754</name>
</gene>
<evidence type="ECO:0000256" key="3">
    <source>
        <dbReference type="ARBA" id="ARBA00023015"/>
    </source>
</evidence>
<dbReference type="Pfam" id="PF00486">
    <property type="entry name" value="Trans_reg_C"/>
    <property type="match status" value="1"/>
</dbReference>
<dbReference type="GO" id="GO:0000976">
    <property type="term" value="F:transcription cis-regulatory region binding"/>
    <property type="evidence" value="ECO:0007669"/>
    <property type="project" value="TreeGrafter"/>
</dbReference>
<dbReference type="PROSITE" id="PS50110">
    <property type="entry name" value="RESPONSE_REGULATORY"/>
    <property type="match status" value="1"/>
</dbReference>